<dbReference type="KEGG" id="rhoz:GXP67_18825"/>
<dbReference type="Gene3D" id="1.10.287.130">
    <property type="match status" value="1"/>
</dbReference>
<dbReference type="GO" id="GO:0003924">
    <property type="term" value="F:GTPase activity"/>
    <property type="evidence" value="ECO:0007669"/>
    <property type="project" value="InterPro"/>
</dbReference>
<dbReference type="EMBL" id="CP048222">
    <property type="protein sequence ID" value="QHT68551.1"/>
    <property type="molecule type" value="Genomic_DNA"/>
</dbReference>
<dbReference type="PANTHER" id="PTHR23408:SF3">
    <property type="entry name" value="METHYLMALONIC ACIDURIA TYPE A PROTEIN, MITOCHONDRIAL"/>
    <property type="match status" value="1"/>
</dbReference>
<dbReference type="Gene3D" id="3.40.50.300">
    <property type="entry name" value="P-loop containing nucleotide triphosphate hydrolases"/>
    <property type="match status" value="1"/>
</dbReference>
<dbReference type="PANTHER" id="PTHR23408">
    <property type="entry name" value="METHYLMALONYL-COA MUTASE"/>
    <property type="match status" value="1"/>
</dbReference>
<evidence type="ECO:0000313" key="2">
    <source>
        <dbReference type="EMBL" id="QHT68551.1"/>
    </source>
</evidence>
<reference evidence="2 3" key="1">
    <citation type="submission" date="2020-01" db="EMBL/GenBank/DDBJ databases">
        <authorList>
            <person name="Kim M.K."/>
        </authorList>
    </citation>
    <scope>NUCLEOTIDE SEQUENCE [LARGE SCALE GENOMIC DNA]</scope>
    <source>
        <strain evidence="2 3">172606-1</strain>
    </source>
</reference>
<dbReference type="NCBIfam" id="TIGR00750">
    <property type="entry name" value="lao"/>
    <property type="match status" value="1"/>
</dbReference>
<protein>
    <submittedName>
        <fullName evidence="2">Methylmalonyl Co-A mutase-associated GTPase MeaB</fullName>
        <ecNumber evidence="2">3.6.5.-</ecNumber>
    </submittedName>
</protein>
<dbReference type="Gene3D" id="1.20.5.170">
    <property type="match status" value="1"/>
</dbReference>
<evidence type="ECO:0000313" key="3">
    <source>
        <dbReference type="Proteomes" id="UP000480178"/>
    </source>
</evidence>
<dbReference type="NCBIfam" id="NF006958">
    <property type="entry name" value="PRK09435.1"/>
    <property type="match status" value="1"/>
</dbReference>
<dbReference type="InterPro" id="IPR005129">
    <property type="entry name" value="GTPase_ArgK"/>
</dbReference>
<dbReference type="AlphaFoldDB" id="A0A6C0GKE8"/>
<dbReference type="EC" id="3.6.5.-" evidence="2"/>
<dbReference type="CDD" id="cd03114">
    <property type="entry name" value="MMAA-like"/>
    <property type="match status" value="1"/>
</dbReference>
<organism evidence="2 3">
    <name type="scientific">Rhodocytophaga rosea</name>
    <dbReference type="NCBI Taxonomy" id="2704465"/>
    <lineage>
        <taxon>Bacteria</taxon>
        <taxon>Pseudomonadati</taxon>
        <taxon>Bacteroidota</taxon>
        <taxon>Cytophagia</taxon>
        <taxon>Cytophagales</taxon>
        <taxon>Rhodocytophagaceae</taxon>
        <taxon>Rhodocytophaga</taxon>
    </lineage>
</organism>
<comment type="similarity">
    <text evidence="1">Belongs to the SIMIBI class G3E GTPase family. ArgK/MeaB subfamily.</text>
</comment>
<dbReference type="Proteomes" id="UP000480178">
    <property type="component" value="Chromosome"/>
</dbReference>
<proteinExistence type="inferred from homology"/>
<accession>A0A6C0GKE8</accession>
<name>A0A6C0GKE8_9BACT</name>
<dbReference type="GO" id="GO:0005525">
    <property type="term" value="F:GTP binding"/>
    <property type="evidence" value="ECO:0007669"/>
    <property type="project" value="InterPro"/>
</dbReference>
<dbReference type="Pfam" id="PF03308">
    <property type="entry name" value="MeaB"/>
    <property type="match status" value="1"/>
</dbReference>
<gene>
    <name evidence="2" type="primary">meaB</name>
    <name evidence="2" type="ORF">GXP67_18825</name>
</gene>
<dbReference type="InterPro" id="IPR027417">
    <property type="entry name" value="P-loop_NTPase"/>
</dbReference>
<keyword evidence="3" id="KW-1185">Reference proteome</keyword>
<sequence length="331" mass="36187">MSTRNNRLPAETYAAGILAGDRLLLSRAITLSESTLPSDQELSQEVLQQVLPHTGKSIRIGITGVPGVGKSSFIEVFGNYITSLPKKLAVLAIDPTSQISGGSIMGDKTRMETLSNHPLAFIRPSPAGNALGGVATHTRQALILCEAAGYEVIIIETVGVGQSETAVYHMTDFFLLLMLANAGDELQGMKRGIMEMADALVITKADGDNLNAAQTARVTYENALHLFPPSAKQWQPQALTCSAFTKAGIPEIWALVEKFYQHMQGKGLFDLHRQNQNLYWMHEIIKQTLEKQFYENTDVKRLLPNLQIDVQSGKITALSAALQLLNSLQKK</sequence>
<keyword evidence="2" id="KW-0378">Hydrolase</keyword>
<dbReference type="SUPFAM" id="SSF52540">
    <property type="entry name" value="P-loop containing nucleoside triphosphate hydrolases"/>
    <property type="match status" value="1"/>
</dbReference>
<evidence type="ECO:0000256" key="1">
    <source>
        <dbReference type="ARBA" id="ARBA00009625"/>
    </source>
</evidence>
<dbReference type="RefSeq" id="WP_162444562.1">
    <property type="nucleotide sequence ID" value="NZ_CP048222.1"/>
</dbReference>
<dbReference type="GO" id="GO:0005737">
    <property type="term" value="C:cytoplasm"/>
    <property type="evidence" value="ECO:0007669"/>
    <property type="project" value="TreeGrafter"/>
</dbReference>